<dbReference type="GO" id="GO:0005737">
    <property type="term" value="C:cytoplasm"/>
    <property type="evidence" value="ECO:0007669"/>
    <property type="project" value="UniProtKB-SubCell"/>
</dbReference>
<proteinExistence type="inferred from homology"/>
<evidence type="ECO:0000256" key="3">
    <source>
        <dbReference type="ARBA" id="ARBA00022723"/>
    </source>
</evidence>
<keyword evidence="4 7" id="KW-0255">Endonuclease</keyword>
<keyword evidence="5 7" id="KW-0378">Hydrolase</keyword>
<dbReference type="RefSeq" id="WP_089681584.1">
    <property type="nucleotide sequence ID" value="NZ_FNFO01000003.1"/>
</dbReference>
<evidence type="ECO:0000256" key="7">
    <source>
        <dbReference type="HAMAP-Rule" id="MF_00009"/>
    </source>
</evidence>
<gene>
    <name evidence="7" type="primary">ybeY</name>
    <name evidence="8" type="ORF">SAMN05421823_103591</name>
</gene>
<keyword evidence="7" id="KW-0690">Ribosome biogenesis</keyword>
<keyword evidence="7" id="KW-0963">Cytoplasm</keyword>
<dbReference type="GO" id="GO:0004222">
    <property type="term" value="F:metalloendopeptidase activity"/>
    <property type="evidence" value="ECO:0007669"/>
    <property type="project" value="InterPro"/>
</dbReference>
<dbReference type="SUPFAM" id="SSF55486">
    <property type="entry name" value="Metalloproteases ('zincins'), catalytic domain"/>
    <property type="match status" value="1"/>
</dbReference>
<dbReference type="GO" id="GO:0006364">
    <property type="term" value="P:rRNA processing"/>
    <property type="evidence" value="ECO:0007669"/>
    <property type="project" value="UniProtKB-UniRule"/>
</dbReference>
<comment type="cofactor">
    <cofactor evidence="7">
        <name>Zn(2+)</name>
        <dbReference type="ChEBI" id="CHEBI:29105"/>
    </cofactor>
    <text evidence="7">Binds 1 zinc ion.</text>
</comment>
<dbReference type="GO" id="GO:0004521">
    <property type="term" value="F:RNA endonuclease activity"/>
    <property type="evidence" value="ECO:0007669"/>
    <property type="project" value="UniProtKB-UniRule"/>
</dbReference>
<dbReference type="InterPro" id="IPR020549">
    <property type="entry name" value="YbeY_CS"/>
</dbReference>
<dbReference type="Pfam" id="PF02130">
    <property type="entry name" value="YbeY"/>
    <property type="match status" value="1"/>
</dbReference>
<feature type="binding site" evidence="7">
    <location>
        <position position="109"/>
    </location>
    <ligand>
        <name>Zn(2+)</name>
        <dbReference type="ChEBI" id="CHEBI:29105"/>
        <note>catalytic</note>
    </ligand>
</feature>
<comment type="subcellular location">
    <subcellularLocation>
        <location evidence="7">Cytoplasm</location>
    </subcellularLocation>
</comment>
<evidence type="ECO:0000313" key="9">
    <source>
        <dbReference type="Proteomes" id="UP000198510"/>
    </source>
</evidence>
<dbReference type="AlphaFoldDB" id="A0A1G9EUX6"/>
<keyword evidence="9" id="KW-1185">Reference proteome</keyword>
<feature type="binding site" evidence="7">
    <location>
        <position position="113"/>
    </location>
    <ligand>
        <name>Zn(2+)</name>
        <dbReference type="ChEBI" id="CHEBI:29105"/>
        <note>catalytic</note>
    </ligand>
</feature>
<dbReference type="OrthoDB" id="9811984at2"/>
<dbReference type="GO" id="GO:0008270">
    <property type="term" value="F:zinc ion binding"/>
    <property type="evidence" value="ECO:0007669"/>
    <property type="project" value="UniProtKB-UniRule"/>
</dbReference>
<dbReference type="EC" id="3.1.-.-" evidence="7"/>
<keyword evidence="2 7" id="KW-0540">Nuclease</keyword>
<comment type="function">
    <text evidence="7">Single strand-specific metallo-endoribonuclease involved in late-stage 70S ribosome quality control and in maturation of the 3' terminus of the 16S rRNA.</text>
</comment>
<accession>A0A1G9EUX6</accession>
<protein>
    <recommendedName>
        <fullName evidence="7">Endoribonuclease YbeY</fullName>
        <ecNumber evidence="7">3.1.-.-</ecNumber>
    </recommendedName>
</protein>
<name>A0A1G9EUX6_9BACT</name>
<dbReference type="InterPro" id="IPR002036">
    <property type="entry name" value="YbeY"/>
</dbReference>
<comment type="similarity">
    <text evidence="1 7">Belongs to the endoribonuclease YbeY family.</text>
</comment>
<organism evidence="8 9">
    <name type="scientific">Catalinimonas alkaloidigena</name>
    <dbReference type="NCBI Taxonomy" id="1075417"/>
    <lineage>
        <taxon>Bacteria</taxon>
        <taxon>Pseudomonadati</taxon>
        <taxon>Bacteroidota</taxon>
        <taxon>Cytophagia</taxon>
        <taxon>Cytophagales</taxon>
        <taxon>Catalimonadaceae</taxon>
        <taxon>Catalinimonas</taxon>
    </lineage>
</organism>
<keyword evidence="7" id="KW-0698">rRNA processing</keyword>
<evidence type="ECO:0000256" key="4">
    <source>
        <dbReference type="ARBA" id="ARBA00022759"/>
    </source>
</evidence>
<evidence type="ECO:0000256" key="2">
    <source>
        <dbReference type="ARBA" id="ARBA00022722"/>
    </source>
</evidence>
<evidence type="ECO:0000256" key="1">
    <source>
        <dbReference type="ARBA" id="ARBA00010875"/>
    </source>
</evidence>
<sequence>MASKIQFFYEGISFKLSNASFSRKVLRSIFAFFDVPITHLNFIFMSDEALLQVNIDYLNHNYFTDVITFDYSEEEAIEGDIFISIDRVLDNSKTQNTSFENELHRVMIHGVLHLLGMEDSTKPLKSLMRMQENVFLSLLPD</sequence>
<dbReference type="EMBL" id="FNFO01000003">
    <property type="protein sequence ID" value="SDK79881.1"/>
    <property type="molecule type" value="Genomic_DNA"/>
</dbReference>
<evidence type="ECO:0000313" key="8">
    <source>
        <dbReference type="EMBL" id="SDK79881.1"/>
    </source>
</evidence>
<reference evidence="8 9" key="1">
    <citation type="submission" date="2016-10" db="EMBL/GenBank/DDBJ databases">
        <authorList>
            <person name="de Groot N.N."/>
        </authorList>
    </citation>
    <scope>NUCLEOTIDE SEQUENCE [LARGE SCALE GENOMIC DNA]</scope>
    <source>
        <strain evidence="8 9">DSM 25186</strain>
    </source>
</reference>
<keyword evidence="6 7" id="KW-0862">Zinc</keyword>
<dbReference type="InterPro" id="IPR023091">
    <property type="entry name" value="MetalPrtase_cat_dom_sf_prd"/>
</dbReference>
<dbReference type="NCBIfam" id="TIGR00043">
    <property type="entry name" value="rRNA maturation RNase YbeY"/>
    <property type="match status" value="1"/>
</dbReference>
<dbReference type="HAMAP" id="MF_00009">
    <property type="entry name" value="Endoribonucl_YbeY"/>
    <property type="match status" value="1"/>
</dbReference>
<feature type="binding site" evidence="7">
    <location>
        <position position="119"/>
    </location>
    <ligand>
        <name>Zn(2+)</name>
        <dbReference type="ChEBI" id="CHEBI:29105"/>
        <note>catalytic</note>
    </ligand>
</feature>
<evidence type="ECO:0000256" key="6">
    <source>
        <dbReference type="ARBA" id="ARBA00022833"/>
    </source>
</evidence>
<dbReference type="Proteomes" id="UP000198510">
    <property type="component" value="Unassembled WGS sequence"/>
</dbReference>
<dbReference type="PROSITE" id="PS01306">
    <property type="entry name" value="UPF0054"/>
    <property type="match status" value="1"/>
</dbReference>
<dbReference type="Gene3D" id="3.40.390.30">
    <property type="entry name" value="Metalloproteases ('zincins'), catalytic domain"/>
    <property type="match status" value="1"/>
</dbReference>
<dbReference type="STRING" id="1075417.SAMN05421823_103591"/>
<keyword evidence="3 7" id="KW-0479">Metal-binding</keyword>
<evidence type="ECO:0000256" key="5">
    <source>
        <dbReference type="ARBA" id="ARBA00022801"/>
    </source>
</evidence>